<keyword evidence="2" id="KW-1133">Transmembrane helix</keyword>
<proteinExistence type="predicted"/>
<name>A0ABM9M288_9MYCO</name>
<feature type="transmembrane region" description="Helical" evidence="2">
    <location>
        <begin position="306"/>
        <end position="326"/>
    </location>
</feature>
<evidence type="ECO:0000313" key="3">
    <source>
        <dbReference type="EMBL" id="CAJ1508880.1"/>
    </source>
</evidence>
<evidence type="ECO:0000256" key="1">
    <source>
        <dbReference type="SAM" id="MobiDB-lite"/>
    </source>
</evidence>
<organism evidence="3 4">
    <name type="scientific">[Mycobacterium] burgundiense</name>
    <dbReference type="NCBI Taxonomy" id="3064286"/>
    <lineage>
        <taxon>Bacteria</taxon>
        <taxon>Bacillati</taxon>
        <taxon>Actinomycetota</taxon>
        <taxon>Actinomycetes</taxon>
        <taxon>Mycobacteriales</taxon>
        <taxon>Mycobacteriaceae</taxon>
        <taxon>Mycolicibacterium</taxon>
    </lineage>
</organism>
<feature type="transmembrane region" description="Helical" evidence="2">
    <location>
        <begin position="274"/>
        <end position="294"/>
    </location>
</feature>
<keyword evidence="4" id="KW-1185">Reference proteome</keyword>
<feature type="region of interest" description="Disordered" evidence="1">
    <location>
        <begin position="60"/>
        <end position="155"/>
    </location>
</feature>
<feature type="compositionally biased region" description="Low complexity" evidence="1">
    <location>
        <begin position="66"/>
        <end position="89"/>
    </location>
</feature>
<evidence type="ECO:0008006" key="5">
    <source>
        <dbReference type="Google" id="ProtNLM"/>
    </source>
</evidence>
<feature type="region of interest" description="Disordered" evidence="1">
    <location>
        <begin position="24"/>
        <end position="46"/>
    </location>
</feature>
<reference evidence="3 4" key="1">
    <citation type="submission" date="2023-08" db="EMBL/GenBank/DDBJ databases">
        <authorList>
            <person name="Folkvardsen B D."/>
            <person name="Norman A."/>
        </authorList>
    </citation>
    <scope>NUCLEOTIDE SEQUENCE [LARGE SCALE GENOMIC DNA]</scope>
    <source>
        <strain evidence="3 4">Mu0053</strain>
    </source>
</reference>
<dbReference type="EMBL" id="OY726397">
    <property type="protein sequence ID" value="CAJ1508880.1"/>
    <property type="molecule type" value="Genomic_DNA"/>
</dbReference>
<keyword evidence="2" id="KW-0472">Membrane</keyword>
<dbReference type="Proteomes" id="UP001190465">
    <property type="component" value="Chromosome"/>
</dbReference>
<protein>
    <recommendedName>
        <fullName evidence="5">Transmembrane protein</fullName>
    </recommendedName>
</protein>
<accession>A0ABM9M288</accession>
<sequence>MTGPDDGQPGARSISVAELLAKNGTIGAPPVGGRRRRRRGNSDAVTVAELTGEIPVIRTGEMPVVAETDTAAETESAPAVPVEEPVTEAVRTEADEDVAVPEPLQRTSEPLPRRGPVTAPERSHYPRPTRKRDRPGPERGPRNRGAGAELMSPDPVDLEDAEVELALTDDTLTEAGPDELGIGDASYLHSNAGALFGGDSVADDAARRGSRKTDDLVDELEASEESEAAIELADEEPLTRMQQVVRGGWIALQSILAVAFGGGLFIAFNQLWRWNSLVALVLGVLVILGLVVGVRIVRKTEDIGSTLTAVAVGALVTFGPLALLQAS</sequence>
<evidence type="ECO:0000313" key="4">
    <source>
        <dbReference type="Proteomes" id="UP001190465"/>
    </source>
</evidence>
<keyword evidence="2" id="KW-0812">Transmembrane</keyword>
<evidence type="ECO:0000256" key="2">
    <source>
        <dbReference type="SAM" id="Phobius"/>
    </source>
</evidence>
<gene>
    <name evidence="3" type="ORF">MU0053_003998</name>
</gene>
<feature type="transmembrane region" description="Helical" evidence="2">
    <location>
        <begin position="249"/>
        <end position="268"/>
    </location>
</feature>
<dbReference type="RefSeq" id="WP_308479325.1">
    <property type="nucleotide sequence ID" value="NZ_OY726397.1"/>
</dbReference>